<proteinExistence type="predicted"/>
<dbReference type="PANTHER" id="PTHR23510:SF3">
    <property type="entry name" value="MAJOR FACILITATOR SUPERFAMILY DOMAIN-CONTAINING PROTEIN 8"/>
    <property type="match status" value="1"/>
</dbReference>
<dbReference type="AlphaFoldDB" id="A0A914C238"/>
<keyword evidence="2" id="KW-0813">Transport</keyword>
<sequence>MFASRLLIGVASGDIAALRAYCASAAVPKDRSRAVVLTSAAWSCGLTIGPAFPVIFTPLGYPGLKLFGHVHFDMYTAPAWISALNNIISMILLHTIFKEEYNGVDQKDNKSEESDSTDLSQVKSKTNWLAITVCLISRFAFILDKRNLERGAITFGLFCMLLFHILTFPWPFWNNKLTYSISHANQTATEISGCYTQTYSWCPSTHQVPLVLYGFSMIVIMGMGFGGAFSSNNILYSKVLGYHDRNPIYGWFNSKDYWTNNCFDII</sequence>
<keyword evidence="3 6" id="KW-0812">Transmembrane</keyword>
<evidence type="ECO:0000256" key="2">
    <source>
        <dbReference type="ARBA" id="ARBA00022448"/>
    </source>
</evidence>
<dbReference type="InterPro" id="IPR036259">
    <property type="entry name" value="MFS_trans_sf"/>
</dbReference>
<dbReference type="InterPro" id="IPR051068">
    <property type="entry name" value="MFS_Domain-Containing_Protein"/>
</dbReference>
<keyword evidence="7" id="KW-1185">Reference proteome</keyword>
<keyword evidence="4 6" id="KW-1133">Transmembrane helix</keyword>
<evidence type="ECO:0000313" key="8">
    <source>
        <dbReference type="WBParaSite" id="ACRNAN_Path_1545.g6021.t1"/>
    </source>
</evidence>
<organism evidence="7 8">
    <name type="scientific">Acrobeloides nanus</name>
    <dbReference type="NCBI Taxonomy" id="290746"/>
    <lineage>
        <taxon>Eukaryota</taxon>
        <taxon>Metazoa</taxon>
        <taxon>Ecdysozoa</taxon>
        <taxon>Nematoda</taxon>
        <taxon>Chromadorea</taxon>
        <taxon>Rhabditida</taxon>
        <taxon>Tylenchina</taxon>
        <taxon>Cephalobomorpha</taxon>
        <taxon>Cephaloboidea</taxon>
        <taxon>Cephalobidae</taxon>
        <taxon>Acrobeloides</taxon>
    </lineage>
</organism>
<reference evidence="8" key="1">
    <citation type="submission" date="2022-11" db="UniProtKB">
        <authorList>
            <consortium name="WormBaseParasite"/>
        </authorList>
    </citation>
    <scope>IDENTIFICATION</scope>
</reference>
<dbReference type="GO" id="GO:0005765">
    <property type="term" value="C:lysosomal membrane"/>
    <property type="evidence" value="ECO:0007669"/>
    <property type="project" value="TreeGrafter"/>
</dbReference>
<feature type="transmembrane region" description="Helical" evidence="6">
    <location>
        <begin position="155"/>
        <end position="173"/>
    </location>
</feature>
<dbReference type="SUPFAM" id="SSF103473">
    <property type="entry name" value="MFS general substrate transporter"/>
    <property type="match status" value="1"/>
</dbReference>
<accession>A0A914C238</accession>
<keyword evidence="5 6" id="KW-0472">Membrane</keyword>
<feature type="transmembrane region" description="Helical" evidence="6">
    <location>
        <begin position="77"/>
        <end position="97"/>
    </location>
</feature>
<comment type="subcellular location">
    <subcellularLocation>
        <location evidence="1">Endomembrane system</location>
        <topology evidence="1">Multi-pass membrane protein</topology>
    </subcellularLocation>
</comment>
<evidence type="ECO:0000256" key="5">
    <source>
        <dbReference type="ARBA" id="ARBA00023136"/>
    </source>
</evidence>
<protein>
    <submittedName>
        <fullName evidence="8">Uncharacterized protein</fullName>
    </submittedName>
</protein>
<dbReference type="Pfam" id="PF07690">
    <property type="entry name" value="MFS_1"/>
    <property type="match status" value="1"/>
</dbReference>
<evidence type="ECO:0000256" key="6">
    <source>
        <dbReference type="SAM" id="Phobius"/>
    </source>
</evidence>
<dbReference type="WBParaSite" id="ACRNAN_Path_1545.g6021.t1">
    <property type="protein sequence ID" value="ACRNAN_Path_1545.g6021.t1"/>
    <property type="gene ID" value="ACRNAN_Path_1545.g6021"/>
</dbReference>
<evidence type="ECO:0000256" key="3">
    <source>
        <dbReference type="ARBA" id="ARBA00022692"/>
    </source>
</evidence>
<dbReference type="Proteomes" id="UP000887540">
    <property type="component" value="Unplaced"/>
</dbReference>
<evidence type="ECO:0000313" key="7">
    <source>
        <dbReference type="Proteomes" id="UP000887540"/>
    </source>
</evidence>
<evidence type="ECO:0000256" key="4">
    <source>
        <dbReference type="ARBA" id="ARBA00022989"/>
    </source>
</evidence>
<dbReference type="InterPro" id="IPR011701">
    <property type="entry name" value="MFS"/>
</dbReference>
<dbReference type="GO" id="GO:0022857">
    <property type="term" value="F:transmembrane transporter activity"/>
    <property type="evidence" value="ECO:0007669"/>
    <property type="project" value="InterPro"/>
</dbReference>
<feature type="transmembrane region" description="Helical" evidence="6">
    <location>
        <begin position="210"/>
        <end position="229"/>
    </location>
</feature>
<dbReference type="GO" id="GO:0012505">
    <property type="term" value="C:endomembrane system"/>
    <property type="evidence" value="ECO:0007669"/>
    <property type="project" value="UniProtKB-SubCell"/>
</dbReference>
<feature type="transmembrane region" description="Helical" evidence="6">
    <location>
        <begin position="35"/>
        <end position="56"/>
    </location>
</feature>
<dbReference type="Gene3D" id="1.20.1250.20">
    <property type="entry name" value="MFS general substrate transporter like domains"/>
    <property type="match status" value="1"/>
</dbReference>
<evidence type="ECO:0000256" key="1">
    <source>
        <dbReference type="ARBA" id="ARBA00004127"/>
    </source>
</evidence>
<name>A0A914C238_9BILA</name>
<dbReference type="PANTHER" id="PTHR23510">
    <property type="entry name" value="INNER MEMBRANE TRANSPORT PROTEIN YAJR"/>
    <property type="match status" value="1"/>
</dbReference>